<evidence type="ECO:0000256" key="14">
    <source>
        <dbReference type="ARBA" id="ARBA00075285"/>
    </source>
</evidence>
<feature type="domain" description="Peptidase M20 dimerisation" evidence="18">
    <location>
        <begin position="238"/>
        <end position="320"/>
    </location>
</feature>
<evidence type="ECO:0000256" key="16">
    <source>
        <dbReference type="ARBA" id="ARBA00077688"/>
    </source>
</evidence>
<evidence type="ECO:0000256" key="10">
    <source>
        <dbReference type="ARBA" id="ARBA00038976"/>
    </source>
</evidence>
<keyword evidence="8" id="KW-0170">Cobalt</keyword>
<dbReference type="FunFam" id="3.40.630.10:FF:000015">
    <property type="entry name" value="Aminoacyl-histidine dipeptidase PepD"/>
    <property type="match status" value="1"/>
</dbReference>
<protein>
    <recommendedName>
        <fullName evidence="13">Cytosol non-specific dipeptidase</fullName>
        <ecNumber evidence="10">3.4.13.18</ecNumber>
    </recommendedName>
    <alternativeName>
        <fullName evidence="16">Aminoacyl-histidine dipeptidase</fullName>
    </alternativeName>
    <alternativeName>
        <fullName evidence="15">Beta-alanyl-histidine dipeptidase</fullName>
    </alternativeName>
    <alternativeName>
        <fullName evidence="14">Carnosinase</fullName>
    </alternativeName>
    <alternativeName>
        <fullName evidence="11">Peptidase D</fullName>
    </alternativeName>
    <alternativeName>
        <fullName evidence="17">Xaa-His dipeptidase</fullName>
    </alternativeName>
</protein>
<dbReference type="Pfam" id="PF01546">
    <property type="entry name" value="Peptidase_M20"/>
    <property type="match status" value="1"/>
</dbReference>
<dbReference type="InterPro" id="IPR001160">
    <property type="entry name" value="Peptidase_M20C"/>
</dbReference>
<dbReference type="GO" id="GO:0006508">
    <property type="term" value="P:proteolysis"/>
    <property type="evidence" value="ECO:0007669"/>
    <property type="project" value="UniProtKB-KW"/>
</dbReference>
<evidence type="ECO:0000256" key="3">
    <source>
        <dbReference type="ARBA" id="ARBA00022670"/>
    </source>
</evidence>
<evidence type="ECO:0000256" key="2">
    <source>
        <dbReference type="ARBA" id="ARBA00001947"/>
    </source>
</evidence>
<dbReference type="PANTHER" id="PTHR43501:SF1">
    <property type="entry name" value="CYTOSOL NON-SPECIFIC DIPEPTIDASE"/>
    <property type="match status" value="1"/>
</dbReference>
<dbReference type="FunFam" id="3.40.630.10:FF:000018">
    <property type="entry name" value="Aminoacyl-histidine dipeptidase PepD"/>
    <property type="match status" value="1"/>
</dbReference>
<comment type="cofactor">
    <cofactor evidence="1">
        <name>Co(2+)</name>
        <dbReference type="ChEBI" id="CHEBI:48828"/>
    </cofactor>
</comment>
<evidence type="ECO:0000256" key="15">
    <source>
        <dbReference type="ARBA" id="ARBA00076004"/>
    </source>
</evidence>
<dbReference type="EMBL" id="AP018694">
    <property type="protein sequence ID" value="BBE19180.1"/>
    <property type="molecule type" value="Genomic_DNA"/>
</dbReference>
<dbReference type="PANTHER" id="PTHR43501">
    <property type="entry name" value="CYTOSOL NON-SPECIFIC DIPEPTIDASE"/>
    <property type="match status" value="1"/>
</dbReference>
<sequence>MSEAKNNAPETSVYNHFSIEFYFKNNYMSNEISKLTPNEVWENFYQLTRIPRPSHHEEQIRQFIADFGKSLGLETIQDEAGNVIIRKPATAGMENRKGVILQGHLDMVPQKNSDKDHDFAKDPIETIIDGEWVRANGTTLGADNGIGVAAAMAVLASKDLAHGPVEALFTATEETGMDGANGLKSGILKGDILINMDSEDEGELYVGCAGGEDATAKFSFTEVPVPAESIAFKLNITGLKGGHSGLDINLGRGNANKIFFRVLKEAYKVCGLRLAAINGGNLRNAIPREAFGIVTVPYATADKLVGLIAGLTTIIKRELSTTEPTLKIELAKTEMPASLIDEQTQINLTHAIVACPNGAIRMSDSMPGLVETSTNLAIVKSDNETKTISVSCLMRSSVDSARAELGSRMDSVFSLAGAKVTLTGGYPGWKPNMESPILKTMLQVYNDKFGRIPEIKAIHAGLECGILGGTYSHWDMISFGPTIRFPHSPDEKVNIESVIKFWDFLVETLKNIPAK</sequence>
<dbReference type="PIRSF" id="PIRSF016599">
    <property type="entry name" value="Xaa-His_dipept"/>
    <property type="match status" value="1"/>
</dbReference>
<dbReference type="Gene3D" id="3.40.630.10">
    <property type="entry name" value="Zn peptidases"/>
    <property type="match status" value="2"/>
</dbReference>
<dbReference type="NCBIfam" id="TIGR01893">
    <property type="entry name" value="aa-his-dipept"/>
    <property type="match status" value="1"/>
</dbReference>
<dbReference type="KEGG" id="anf:AQPE_3356"/>
<dbReference type="GO" id="GO:0046872">
    <property type="term" value="F:metal ion binding"/>
    <property type="evidence" value="ECO:0007669"/>
    <property type="project" value="UniProtKB-KW"/>
</dbReference>
<evidence type="ECO:0000256" key="17">
    <source>
        <dbReference type="ARBA" id="ARBA00078074"/>
    </source>
</evidence>
<accession>A0A5K7SC87</accession>
<evidence type="ECO:0000256" key="12">
    <source>
        <dbReference type="ARBA" id="ARBA00061423"/>
    </source>
</evidence>
<evidence type="ECO:0000256" key="13">
    <source>
        <dbReference type="ARBA" id="ARBA00071271"/>
    </source>
</evidence>
<dbReference type="GO" id="GO:0070573">
    <property type="term" value="F:metallodipeptidase activity"/>
    <property type="evidence" value="ECO:0007669"/>
    <property type="project" value="TreeGrafter"/>
</dbReference>
<dbReference type="Pfam" id="PF07687">
    <property type="entry name" value="M20_dimer"/>
    <property type="match status" value="1"/>
</dbReference>
<dbReference type="AlphaFoldDB" id="A0A5K7SC87"/>
<dbReference type="EC" id="3.4.13.18" evidence="10"/>
<evidence type="ECO:0000256" key="7">
    <source>
        <dbReference type="ARBA" id="ARBA00023049"/>
    </source>
</evidence>
<organism evidence="19 20">
    <name type="scientific">Aquipluma nitroreducens</name>
    <dbReference type="NCBI Taxonomy" id="2010828"/>
    <lineage>
        <taxon>Bacteria</taxon>
        <taxon>Pseudomonadati</taxon>
        <taxon>Bacteroidota</taxon>
        <taxon>Bacteroidia</taxon>
        <taxon>Marinilabiliales</taxon>
        <taxon>Prolixibacteraceae</taxon>
        <taxon>Aquipluma</taxon>
    </lineage>
</organism>
<keyword evidence="3" id="KW-0645">Protease</keyword>
<evidence type="ECO:0000256" key="4">
    <source>
        <dbReference type="ARBA" id="ARBA00022723"/>
    </source>
</evidence>
<dbReference type="GO" id="GO:0005829">
    <property type="term" value="C:cytosol"/>
    <property type="evidence" value="ECO:0007669"/>
    <property type="project" value="TreeGrafter"/>
</dbReference>
<dbReference type="PRINTS" id="PR00934">
    <property type="entry name" value="XHISDIPTASE"/>
</dbReference>
<keyword evidence="5" id="KW-0378">Hydrolase</keyword>
<dbReference type="Proteomes" id="UP001193389">
    <property type="component" value="Chromosome"/>
</dbReference>
<proteinExistence type="inferred from homology"/>
<dbReference type="InterPro" id="IPR011650">
    <property type="entry name" value="Peptidase_M20_dimer"/>
</dbReference>
<keyword evidence="20" id="KW-1185">Reference proteome</keyword>
<evidence type="ECO:0000259" key="18">
    <source>
        <dbReference type="Pfam" id="PF07687"/>
    </source>
</evidence>
<comment type="cofactor">
    <cofactor evidence="2">
        <name>Zn(2+)</name>
        <dbReference type="ChEBI" id="CHEBI:29105"/>
    </cofactor>
</comment>
<gene>
    <name evidence="19" type="ORF">AQPE_3356</name>
</gene>
<evidence type="ECO:0000256" key="11">
    <source>
        <dbReference type="ARBA" id="ARBA00044252"/>
    </source>
</evidence>
<dbReference type="SUPFAM" id="SSF53187">
    <property type="entry name" value="Zn-dependent exopeptidases"/>
    <property type="match status" value="1"/>
</dbReference>
<evidence type="ECO:0000256" key="8">
    <source>
        <dbReference type="ARBA" id="ARBA00023285"/>
    </source>
</evidence>
<evidence type="ECO:0000313" key="20">
    <source>
        <dbReference type="Proteomes" id="UP001193389"/>
    </source>
</evidence>
<reference evidence="19" key="1">
    <citation type="journal article" date="2020" name="Int. J. Syst. Evol. Microbiol.">
        <title>Aquipluma nitroreducens gen. nov. sp. nov., a novel facultatively anaerobic bacterium isolated from a freshwater lake.</title>
        <authorList>
            <person name="Watanabe M."/>
            <person name="Kojima H."/>
            <person name="Fukui M."/>
        </authorList>
    </citation>
    <scope>NUCLEOTIDE SEQUENCE</scope>
    <source>
        <strain evidence="19">MeG22</strain>
    </source>
</reference>
<evidence type="ECO:0000256" key="6">
    <source>
        <dbReference type="ARBA" id="ARBA00022833"/>
    </source>
</evidence>
<keyword evidence="7" id="KW-0482">Metalloprotease</keyword>
<keyword evidence="6" id="KW-0862">Zinc</keyword>
<dbReference type="InterPro" id="IPR002933">
    <property type="entry name" value="Peptidase_M20"/>
</dbReference>
<evidence type="ECO:0000256" key="5">
    <source>
        <dbReference type="ARBA" id="ARBA00022801"/>
    </source>
</evidence>
<keyword evidence="4" id="KW-0479">Metal-binding</keyword>
<comment type="similarity">
    <text evidence="12">Belongs to the peptidase M20C family.</text>
</comment>
<evidence type="ECO:0000313" key="19">
    <source>
        <dbReference type="EMBL" id="BBE19180.1"/>
    </source>
</evidence>
<evidence type="ECO:0000256" key="9">
    <source>
        <dbReference type="ARBA" id="ARBA00036421"/>
    </source>
</evidence>
<comment type="catalytic activity">
    <reaction evidence="9">
        <text>Hydrolysis of dipeptides, preferentially hydrophobic dipeptides including prolyl amino acids.</text>
        <dbReference type="EC" id="3.4.13.18"/>
    </reaction>
</comment>
<evidence type="ECO:0000256" key="1">
    <source>
        <dbReference type="ARBA" id="ARBA00001941"/>
    </source>
</evidence>
<name>A0A5K7SC87_9BACT</name>
<dbReference type="CDD" id="cd03890">
    <property type="entry name" value="M20_pepD"/>
    <property type="match status" value="1"/>
</dbReference>